<dbReference type="RefSeq" id="XP_033684380.1">
    <property type="nucleotide sequence ID" value="XM_033826852.1"/>
</dbReference>
<dbReference type="EMBL" id="ML987195">
    <property type="protein sequence ID" value="KAF2249376.1"/>
    <property type="molecule type" value="Genomic_DNA"/>
</dbReference>
<name>A0A6A6IG50_9PLEO</name>
<accession>A0A6A6IG50</accession>
<evidence type="ECO:0000313" key="2">
    <source>
        <dbReference type="EMBL" id="KAF2249376.1"/>
    </source>
</evidence>
<evidence type="ECO:0000256" key="1">
    <source>
        <dbReference type="SAM" id="MobiDB-lite"/>
    </source>
</evidence>
<dbReference type="Proteomes" id="UP000800094">
    <property type="component" value="Unassembled WGS sequence"/>
</dbReference>
<proteinExistence type="predicted"/>
<gene>
    <name evidence="2" type="ORF">BU26DRAFT_505417</name>
</gene>
<organism evidence="2 3">
    <name type="scientific">Trematosphaeria pertusa</name>
    <dbReference type="NCBI Taxonomy" id="390896"/>
    <lineage>
        <taxon>Eukaryota</taxon>
        <taxon>Fungi</taxon>
        <taxon>Dikarya</taxon>
        <taxon>Ascomycota</taxon>
        <taxon>Pezizomycotina</taxon>
        <taxon>Dothideomycetes</taxon>
        <taxon>Pleosporomycetidae</taxon>
        <taxon>Pleosporales</taxon>
        <taxon>Massarineae</taxon>
        <taxon>Trematosphaeriaceae</taxon>
        <taxon>Trematosphaeria</taxon>
    </lineage>
</organism>
<evidence type="ECO:0000313" key="3">
    <source>
        <dbReference type="Proteomes" id="UP000800094"/>
    </source>
</evidence>
<dbReference type="GeneID" id="54580182"/>
<protein>
    <submittedName>
        <fullName evidence="2">Uncharacterized protein</fullName>
    </submittedName>
</protein>
<reference evidence="2" key="1">
    <citation type="journal article" date="2020" name="Stud. Mycol.">
        <title>101 Dothideomycetes genomes: a test case for predicting lifestyles and emergence of pathogens.</title>
        <authorList>
            <person name="Haridas S."/>
            <person name="Albert R."/>
            <person name="Binder M."/>
            <person name="Bloem J."/>
            <person name="Labutti K."/>
            <person name="Salamov A."/>
            <person name="Andreopoulos B."/>
            <person name="Baker S."/>
            <person name="Barry K."/>
            <person name="Bills G."/>
            <person name="Bluhm B."/>
            <person name="Cannon C."/>
            <person name="Castanera R."/>
            <person name="Culley D."/>
            <person name="Daum C."/>
            <person name="Ezra D."/>
            <person name="Gonzalez J."/>
            <person name="Henrissat B."/>
            <person name="Kuo A."/>
            <person name="Liang C."/>
            <person name="Lipzen A."/>
            <person name="Lutzoni F."/>
            <person name="Magnuson J."/>
            <person name="Mondo S."/>
            <person name="Nolan M."/>
            <person name="Ohm R."/>
            <person name="Pangilinan J."/>
            <person name="Park H.-J."/>
            <person name="Ramirez L."/>
            <person name="Alfaro M."/>
            <person name="Sun H."/>
            <person name="Tritt A."/>
            <person name="Yoshinaga Y."/>
            <person name="Zwiers L.-H."/>
            <person name="Turgeon B."/>
            <person name="Goodwin S."/>
            <person name="Spatafora J."/>
            <person name="Crous P."/>
            <person name="Grigoriev I."/>
        </authorList>
    </citation>
    <scope>NUCLEOTIDE SEQUENCE</scope>
    <source>
        <strain evidence="2">CBS 122368</strain>
    </source>
</reference>
<keyword evidence="3" id="KW-1185">Reference proteome</keyword>
<sequence length="379" mass="41242">MNRPSSSSKFVLPSRQHPDVVVDPMLRIISSAAGNTINRPMTTPCESETGMRPLPPPIRGYTTAIVTAALSTGGAAPAAAAPQPENSGPGATTARTPQGTGRVAQGLQQQEPVILKMNFTCRQNLNMEPYVGICIATKLSAPASFRGWMRMSSGYTTTTRRISATTISPTRTSTQSCASSWRPRTASSSDWQSALLACSIEAMLAATGTGSTNMLPAIRGCVTRYRRIWQPIPSMCKVSSARQRPWPGKWPGDKGVYCSSSLAIHHFGHIHFPRYLASESPNAGNDACRSIFQLRSTQGKILPSFGEAHGANVQVFCHRHRRMPSGDCRGPSSHTAVFYIVTIFRRRNLCGIPRFYSDDPAIQDGVRRDRPRIIPAFHS</sequence>
<feature type="region of interest" description="Disordered" evidence="1">
    <location>
        <begin position="75"/>
        <end position="107"/>
    </location>
</feature>
<feature type="compositionally biased region" description="Polar residues" evidence="1">
    <location>
        <begin position="84"/>
        <end position="99"/>
    </location>
</feature>
<dbReference type="AlphaFoldDB" id="A0A6A6IG50"/>